<protein>
    <recommendedName>
        <fullName evidence="3">PD-(D/E)XK endonuclease-like domain-containing protein</fullName>
    </recommendedName>
</protein>
<evidence type="ECO:0008006" key="3">
    <source>
        <dbReference type="Google" id="ProtNLM"/>
    </source>
</evidence>
<sequence length="257" mass="28998">MDTADLLATRLTHTIEERIRTQPRTMQRMIGPSEIGNPCDHCLAARLAGWEKLEHAIPWLPFIGTAVHAELERIFTTQRDELTYLAEQRVTVGNLGDKPITGSADLFIPKVRGIGSGGVNIDWKIVGNTTLDRVRREAHPGAQYEIQAHLYGLGWENAGERVEQVAIAFLPRQKQRLTDAYWWHADYNPDIAHAALHRLNNLYSTLAVIHANLGKEKTDHYISTLPRTEGCWDCKKYADYQPPKPASFNEALNIPTT</sequence>
<dbReference type="Proteomes" id="UP001275049">
    <property type="component" value="Unassembled WGS sequence"/>
</dbReference>
<gene>
    <name evidence="1" type="ORF">R6G86_00690</name>
</gene>
<organism evidence="1 2">
    <name type="scientific">Actinotignum urinale</name>
    <dbReference type="NCBI Taxonomy" id="190146"/>
    <lineage>
        <taxon>Bacteria</taxon>
        <taxon>Bacillati</taxon>
        <taxon>Actinomycetota</taxon>
        <taxon>Actinomycetes</taxon>
        <taxon>Actinomycetales</taxon>
        <taxon>Actinomycetaceae</taxon>
        <taxon>Actinotignum</taxon>
    </lineage>
</organism>
<reference evidence="1 2" key="1">
    <citation type="submission" date="2023-10" db="EMBL/GenBank/DDBJ databases">
        <title>Whole Genome based description of the genera Actinobaculum and Actinotignum reveals a complex phylogenetic relationship within the species included in the genus Actinotignum.</title>
        <authorList>
            <person name="Jensen C.S."/>
            <person name="Dargis R."/>
            <person name="Kemp M."/>
            <person name="Christensen J.J."/>
        </authorList>
    </citation>
    <scope>NUCLEOTIDE SEQUENCE [LARGE SCALE GENOMIC DNA]</scope>
    <source>
        <strain evidence="1 2">SLA_B974</strain>
    </source>
</reference>
<evidence type="ECO:0000313" key="1">
    <source>
        <dbReference type="EMBL" id="MDY5132260.1"/>
    </source>
</evidence>
<comment type="caution">
    <text evidence="1">The sequence shown here is derived from an EMBL/GenBank/DDBJ whole genome shotgun (WGS) entry which is preliminary data.</text>
</comment>
<evidence type="ECO:0000313" key="2">
    <source>
        <dbReference type="Proteomes" id="UP001275049"/>
    </source>
</evidence>
<keyword evidence="2" id="KW-1185">Reference proteome</keyword>
<dbReference type="EMBL" id="JAWNGA010000001">
    <property type="protein sequence ID" value="MDY5132260.1"/>
    <property type="molecule type" value="Genomic_DNA"/>
</dbReference>
<dbReference type="RefSeq" id="WP_320754810.1">
    <property type="nucleotide sequence ID" value="NZ_JAWNGA010000001.1"/>
</dbReference>
<name>A0ABU5G527_9ACTO</name>
<accession>A0ABU5G527</accession>
<proteinExistence type="predicted"/>